<evidence type="ECO:0000256" key="1">
    <source>
        <dbReference type="ARBA" id="ARBA00005537"/>
    </source>
</evidence>
<dbReference type="OrthoDB" id="21214at2759"/>
<dbReference type="Pfam" id="PF05769">
    <property type="entry name" value="SIKE"/>
    <property type="match status" value="1"/>
</dbReference>
<evidence type="ECO:0000256" key="2">
    <source>
        <dbReference type="ARBA" id="ARBA00023054"/>
    </source>
</evidence>
<accession>A0A7T8HKQ8</accession>
<keyword evidence="2" id="KW-0175">Coiled coil</keyword>
<keyword evidence="4" id="KW-1185">Reference proteome</keyword>
<dbReference type="PANTHER" id="PTHR12186:SF2">
    <property type="entry name" value="FGFR1 ONCOGENE PARTNER 2 HOMOLOG"/>
    <property type="match status" value="1"/>
</dbReference>
<dbReference type="PANTHER" id="PTHR12186">
    <property type="entry name" value="SIKE FAMILY MEMBER"/>
    <property type="match status" value="1"/>
</dbReference>
<dbReference type="InterPro" id="IPR008555">
    <property type="entry name" value="SIKE"/>
</dbReference>
<sequence length="147" mass="17276">MTSKDSILEDFRKLNQRLLSHEVASNRLFDSAEDNLRWIGETQNELNSVEFSKRRNQIVLDLQKEKHQISELLQQNNELWAALEDHKKAIKLYLTKNQQKFACIAHTSITHPADTEHNSNERPTILSPALRKSSRMRKRTQFYVEGF</sequence>
<name>A0A7T8HKQ8_CALRO</name>
<reference evidence="4" key="1">
    <citation type="submission" date="2021-01" db="EMBL/GenBank/DDBJ databases">
        <title>Caligus Genome Assembly.</title>
        <authorList>
            <person name="Gallardo-Escarate C."/>
        </authorList>
    </citation>
    <scope>NUCLEOTIDE SEQUENCE [LARGE SCALE GENOMIC DNA]</scope>
</reference>
<dbReference type="EMBL" id="CP045897">
    <property type="protein sequence ID" value="QQP51571.1"/>
    <property type="molecule type" value="Genomic_DNA"/>
</dbReference>
<organism evidence="3 4">
    <name type="scientific">Caligus rogercresseyi</name>
    <name type="common">Sea louse</name>
    <dbReference type="NCBI Taxonomy" id="217165"/>
    <lineage>
        <taxon>Eukaryota</taxon>
        <taxon>Metazoa</taxon>
        <taxon>Ecdysozoa</taxon>
        <taxon>Arthropoda</taxon>
        <taxon>Crustacea</taxon>
        <taxon>Multicrustacea</taxon>
        <taxon>Hexanauplia</taxon>
        <taxon>Copepoda</taxon>
        <taxon>Siphonostomatoida</taxon>
        <taxon>Caligidae</taxon>
        <taxon>Caligus</taxon>
    </lineage>
</organism>
<evidence type="ECO:0000313" key="4">
    <source>
        <dbReference type="Proteomes" id="UP000595437"/>
    </source>
</evidence>
<dbReference type="Proteomes" id="UP000595437">
    <property type="component" value="Chromosome 8"/>
</dbReference>
<dbReference type="AlphaFoldDB" id="A0A7T8HKQ8"/>
<protein>
    <submittedName>
        <fullName evidence="3">FGFR1 oncogene partner 2 -like protein</fullName>
    </submittedName>
</protein>
<comment type="similarity">
    <text evidence="1">Belongs to the SIKE family.</text>
</comment>
<evidence type="ECO:0000313" key="3">
    <source>
        <dbReference type="EMBL" id="QQP51571.1"/>
    </source>
</evidence>
<proteinExistence type="inferred from homology"/>
<gene>
    <name evidence="3" type="ORF">FKW44_012983</name>
</gene>